<reference evidence="14" key="1">
    <citation type="journal article" date="2014" name="Insect Biochem. Mol. Biol.">
        <title>An insight into the sialome of the frog biting fly, Corethrella appendiculata.</title>
        <authorList>
            <person name="Ribeiro J.M.C."/>
            <person name="Chagas A.C."/>
            <person name="Pham V.M."/>
            <person name="Lounibos L.P."/>
            <person name="Calvo E."/>
        </authorList>
    </citation>
    <scope>NUCLEOTIDE SEQUENCE</scope>
    <source>
        <tissue evidence="14">Salivary glands</tissue>
    </source>
</reference>
<evidence type="ECO:0000256" key="7">
    <source>
        <dbReference type="ARBA" id="ARBA00023163"/>
    </source>
</evidence>
<dbReference type="PANTHER" id="PTHR24399">
    <property type="entry name" value="ZINC FINGER AND BTB DOMAIN-CONTAINING"/>
    <property type="match status" value="1"/>
</dbReference>
<feature type="domain" description="C2H2-type" evidence="12">
    <location>
        <begin position="323"/>
        <end position="347"/>
    </location>
</feature>
<keyword evidence="3" id="KW-0677">Repeat</keyword>
<dbReference type="FunFam" id="3.30.160.60:FF:000145">
    <property type="entry name" value="Zinc finger protein 574"/>
    <property type="match status" value="1"/>
</dbReference>
<dbReference type="PROSITE" id="PS51915">
    <property type="entry name" value="ZAD"/>
    <property type="match status" value="1"/>
</dbReference>
<feature type="compositionally biased region" description="Basic residues" evidence="11">
    <location>
        <begin position="155"/>
        <end position="170"/>
    </location>
</feature>
<keyword evidence="8" id="KW-0539">Nucleus</keyword>
<evidence type="ECO:0000256" key="2">
    <source>
        <dbReference type="ARBA" id="ARBA00022723"/>
    </source>
</evidence>
<accession>U5EY86</accession>
<feature type="region of interest" description="Disordered" evidence="11">
    <location>
        <begin position="102"/>
        <end position="196"/>
    </location>
</feature>
<evidence type="ECO:0000259" key="13">
    <source>
        <dbReference type="PROSITE" id="PS51915"/>
    </source>
</evidence>
<dbReference type="InterPro" id="IPR036236">
    <property type="entry name" value="Znf_C2H2_sf"/>
</dbReference>
<keyword evidence="6" id="KW-0805">Transcription regulation</keyword>
<feature type="binding site" evidence="10">
    <location>
        <position position="12"/>
    </location>
    <ligand>
        <name>Zn(2+)</name>
        <dbReference type="ChEBI" id="CHEBI:29105"/>
    </ligand>
</feature>
<dbReference type="Pfam" id="PF00096">
    <property type="entry name" value="zf-C2H2"/>
    <property type="match status" value="3"/>
</dbReference>
<dbReference type="SUPFAM" id="SSF57716">
    <property type="entry name" value="Glucocorticoid receptor-like (DNA-binding domain)"/>
    <property type="match status" value="1"/>
</dbReference>
<feature type="binding site" evidence="10">
    <location>
        <position position="9"/>
    </location>
    <ligand>
        <name>Zn(2+)</name>
        <dbReference type="ChEBI" id="CHEBI:29105"/>
    </ligand>
</feature>
<feature type="domain" description="C2H2-type" evidence="12">
    <location>
        <begin position="351"/>
        <end position="373"/>
    </location>
</feature>
<dbReference type="AlphaFoldDB" id="U5EY86"/>
<dbReference type="FunFam" id="3.30.160.60:FF:000446">
    <property type="entry name" value="Zinc finger protein"/>
    <property type="match status" value="1"/>
</dbReference>
<feature type="domain" description="C2H2-type" evidence="12">
    <location>
        <begin position="443"/>
        <end position="470"/>
    </location>
</feature>
<evidence type="ECO:0000256" key="3">
    <source>
        <dbReference type="ARBA" id="ARBA00022737"/>
    </source>
</evidence>
<keyword evidence="5 10" id="KW-0862">Zinc</keyword>
<feature type="compositionally biased region" description="Acidic residues" evidence="11">
    <location>
        <begin position="109"/>
        <end position="142"/>
    </location>
</feature>
<dbReference type="GO" id="GO:0000978">
    <property type="term" value="F:RNA polymerase II cis-regulatory region sequence-specific DNA binding"/>
    <property type="evidence" value="ECO:0007669"/>
    <property type="project" value="TreeGrafter"/>
</dbReference>
<dbReference type="EMBL" id="GANO01002154">
    <property type="protein sequence ID" value="JAB57717.1"/>
    <property type="molecule type" value="mRNA"/>
</dbReference>
<feature type="domain" description="C2H2-type" evidence="12">
    <location>
        <begin position="385"/>
        <end position="413"/>
    </location>
</feature>
<proteinExistence type="evidence at transcript level"/>
<protein>
    <submittedName>
        <fullName evidence="14">Putative transcription factor grauzone</fullName>
    </submittedName>
</protein>
<evidence type="ECO:0000313" key="14">
    <source>
        <dbReference type="EMBL" id="JAB57717.1"/>
    </source>
</evidence>
<evidence type="ECO:0000256" key="5">
    <source>
        <dbReference type="ARBA" id="ARBA00022833"/>
    </source>
</evidence>
<name>U5EY86_9DIPT</name>
<dbReference type="GO" id="GO:0005654">
    <property type="term" value="C:nucleoplasm"/>
    <property type="evidence" value="ECO:0007669"/>
    <property type="project" value="TreeGrafter"/>
</dbReference>
<evidence type="ECO:0000259" key="12">
    <source>
        <dbReference type="PROSITE" id="PS50157"/>
    </source>
</evidence>
<dbReference type="GO" id="GO:0001227">
    <property type="term" value="F:DNA-binding transcription repressor activity, RNA polymerase II-specific"/>
    <property type="evidence" value="ECO:0007669"/>
    <property type="project" value="TreeGrafter"/>
</dbReference>
<dbReference type="SMART" id="SM00868">
    <property type="entry name" value="zf-AD"/>
    <property type="match status" value="1"/>
</dbReference>
<dbReference type="SMART" id="SM00355">
    <property type="entry name" value="ZnF_C2H2"/>
    <property type="match status" value="9"/>
</dbReference>
<feature type="binding site" evidence="10">
    <location>
        <position position="52"/>
    </location>
    <ligand>
        <name>Zn(2+)</name>
        <dbReference type="ChEBI" id="CHEBI:29105"/>
    </ligand>
</feature>
<dbReference type="Gene3D" id="3.40.1800.20">
    <property type="match status" value="1"/>
</dbReference>
<evidence type="ECO:0000256" key="4">
    <source>
        <dbReference type="ARBA" id="ARBA00022771"/>
    </source>
</evidence>
<dbReference type="PANTHER" id="PTHR24399:SF23">
    <property type="entry name" value="C2H2-TYPE DOMAIN-CONTAINING PROTEIN"/>
    <property type="match status" value="1"/>
</dbReference>
<keyword evidence="7" id="KW-0804">Transcription</keyword>
<sequence length="519" mass="60417">EMDKINNICRLCLNECTKNFNLLTEENIKHKIVRFFRFKINGENKILPNLICEDCNLIVTNFYTFTEKVEGNQSYLYEISGENPNEDDGSHFLAFANEIKKEENRNESEEQDNLEQEFINDESEDDDDDNEDNDDDEFDWSENVEATLIDEKPEKIHKRSKSKSKSKRRSSSPGPSKKYKKKKKARKSSDEQELMRQKSLDDEKLIKESFDIRCDTCGEVLPTFFDLQKHTKAQHDKTAFIMCCNKKLFKRSIILQHIQVHLNPEAFRCELCNKNFKCKEILQLHNTNIHLPDDQKPFKCDVCSKAFIKEYQLNCHKTVHVQINCPECGRTMANSKTLKKHLALVHSIGGKVCDFCGKSFNVPSKLEAHRLRHLVPAGSIPVVRHHCEICMKSYKEKKILQEHVRVMHSGAERPSYNCKVCNQVFYSKSSLNYHNQSHTGKLWECKICGKTFKKSISLKDHMPTHTGESLYSCLFCPKTCNSSSNMYKHMKQSHPFEYAEKQNIKLEQNNTNTILMNAQ</sequence>
<dbReference type="SUPFAM" id="SSF57667">
    <property type="entry name" value="beta-beta-alpha zinc fingers"/>
    <property type="match status" value="5"/>
</dbReference>
<dbReference type="Pfam" id="PF13912">
    <property type="entry name" value="zf-C2H2_6"/>
    <property type="match status" value="2"/>
</dbReference>
<evidence type="ECO:0000256" key="8">
    <source>
        <dbReference type="ARBA" id="ARBA00023242"/>
    </source>
</evidence>
<dbReference type="Gene3D" id="3.30.160.60">
    <property type="entry name" value="Classic Zinc Finger"/>
    <property type="match status" value="6"/>
</dbReference>
<evidence type="ECO:0000256" key="11">
    <source>
        <dbReference type="SAM" id="MobiDB-lite"/>
    </source>
</evidence>
<feature type="domain" description="C2H2-type" evidence="12">
    <location>
        <begin position="267"/>
        <end position="295"/>
    </location>
</feature>
<feature type="domain" description="ZAD" evidence="13">
    <location>
        <begin position="7"/>
        <end position="79"/>
    </location>
</feature>
<feature type="compositionally biased region" description="Basic and acidic residues" evidence="11">
    <location>
        <begin position="187"/>
        <end position="196"/>
    </location>
</feature>
<evidence type="ECO:0000256" key="6">
    <source>
        <dbReference type="ARBA" id="ARBA00023015"/>
    </source>
</evidence>
<feature type="non-terminal residue" evidence="14">
    <location>
        <position position="1"/>
    </location>
</feature>
<evidence type="ECO:0000256" key="10">
    <source>
        <dbReference type="PROSITE-ProRule" id="PRU01263"/>
    </source>
</evidence>
<organism evidence="14">
    <name type="scientific">Corethrella appendiculata</name>
    <dbReference type="NCBI Taxonomy" id="1370023"/>
    <lineage>
        <taxon>Eukaryota</taxon>
        <taxon>Metazoa</taxon>
        <taxon>Ecdysozoa</taxon>
        <taxon>Arthropoda</taxon>
        <taxon>Hexapoda</taxon>
        <taxon>Insecta</taxon>
        <taxon>Pterygota</taxon>
        <taxon>Neoptera</taxon>
        <taxon>Endopterygota</taxon>
        <taxon>Diptera</taxon>
        <taxon>Nematocera</taxon>
        <taxon>Culicoidea</taxon>
        <taxon>Chaoboridae</taxon>
        <taxon>Corethrella</taxon>
    </lineage>
</organism>
<dbReference type="InterPro" id="IPR013087">
    <property type="entry name" value="Znf_C2H2_type"/>
</dbReference>
<evidence type="ECO:0000256" key="1">
    <source>
        <dbReference type="ARBA" id="ARBA00004123"/>
    </source>
</evidence>
<dbReference type="PROSITE" id="PS00028">
    <property type="entry name" value="ZINC_FINGER_C2H2_1"/>
    <property type="match status" value="9"/>
</dbReference>
<feature type="domain" description="C2H2-type" evidence="12">
    <location>
        <begin position="298"/>
        <end position="320"/>
    </location>
</feature>
<feature type="domain" description="C2H2-type" evidence="12">
    <location>
        <begin position="416"/>
        <end position="441"/>
    </location>
</feature>
<feature type="binding site" evidence="10">
    <location>
        <position position="55"/>
    </location>
    <ligand>
        <name>Zn(2+)</name>
        <dbReference type="ChEBI" id="CHEBI:29105"/>
    </ligand>
</feature>
<feature type="domain" description="C2H2-type" evidence="12">
    <location>
        <begin position="471"/>
        <end position="499"/>
    </location>
</feature>
<dbReference type="Pfam" id="PF07776">
    <property type="entry name" value="zf-AD"/>
    <property type="match status" value="1"/>
</dbReference>
<feature type="compositionally biased region" description="Basic residues" evidence="11">
    <location>
        <begin position="177"/>
        <end position="186"/>
    </location>
</feature>
<dbReference type="InterPro" id="IPR012934">
    <property type="entry name" value="Znf_AD"/>
</dbReference>
<dbReference type="PROSITE" id="PS50157">
    <property type="entry name" value="ZINC_FINGER_C2H2_2"/>
    <property type="match status" value="8"/>
</dbReference>
<evidence type="ECO:0000256" key="9">
    <source>
        <dbReference type="PROSITE-ProRule" id="PRU00042"/>
    </source>
</evidence>
<comment type="subcellular location">
    <subcellularLocation>
        <location evidence="1">Nucleus</location>
    </subcellularLocation>
</comment>
<keyword evidence="4 9" id="KW-0863">Zinc-finger</keyword>
<keyword evidence="2 10" id="KW-0479">Metal-binding</keyword>
<dbReference type="GO" id="GO:0008270">
    <property type="term" value="F:zinc ion binding"/>
    <property type="evidence" value="ECO:0007669"/>
    <property type="project" value="UniProtKB-UniRule"/>
</dbReference>